<feature type="region of interest" description="Disordered" evidence="1">
    <location>
        <begin position="1"/>
        <end position="35"/>
    </location>
</feature>
<dbReference type="AlphaFoldDB" id="J3PA90"/>
<evidence type="ECO:0000313" key="4">
    <source>
        <dbReference type="Proteomes" id="UP000006039"/>
    </source>
</evidence>
<evidence type="ECO:0000256" key="1">
    <source>
        <dbReference type="SAM" id="MobiDB-lite"/>
    </source>
</evidence>
<reference evidence="2" key="3">
    <citation type="submission" date="2010-09" db="EMBL/GenBank/DDBJ databases">
        <title>Annotation of Gaeumannomyces graminis var. tritici R3-111a-1.</title>
        <authorList>
            <consortium name="The Broad Institute Genome Sequencing Platform"/>
            <person name="Ma L.-J."/>
            <person name="Dead R."/>
            <person name="Young S.K."/>
            <person name="Zeng Q."/>
            <person name="Gargeya S."/>
            <person name="Fitzgerald M."/>
            <person name="Haas B."/>
            <person name="Abouelleil A."/>
            <person name="Alvarado L."/>
            <person name="Arachchi H.M."/>
            <person name="Berlin A."/>
            <person name="Brown A."/>
            <person name="Chapman S.B."/>
            <person name="Chen Z."/>
            <person name="Dunbar C."/>
            <person name="Freedman E."/>
            <person name="Gearin G."/>
            <person name="Gellesch M."/>
            <person name="Goldberg J."/>
            <person name="Griggs A."/>
            <person name="Gujja S."/>
            <person name="Heiman D."/>
            <person name="Howarth C."/>
            <person name="Larson L."/>
            <person name="Lui A."/>
            <person name="MacDonald P.J.P."/>
            <person name="Mehta T."/>
            <person name="Montmayeur A."/>
            <person name="Murphy C."/>
            <person name="Neiman D."/>
            <person name="Pearson M."/>
            <person name="Priest M."/>
            <person name="Roberts A."/>
            <person name="Saif S."/>
            <person name="Shea T."/>
            <person name="Shenoy N."/>
            <person name="Sisk P."/>
            <person name="Stolte C."/>
            <person name="Sykes S."/>
            <person name="Yandava C."/>
            <person name="Wortman J."/>
            <person name="Nusbaum C."/>
            <person name="Birren B."/>
        </authorList>
    </citation>
    <scope>NUCLEOTIDE SEQUENCE</scope>
    <source>
        <strain evidence="2">R3-111a-1</strain>
    </source>
</reference>
<dbReference type="GeneID" id="20350874"/>
<feature type="compositionally biased region" description="Basic and acidic residues" evidence="1">
    <location>
        <begin position="9"/>
        <end position="35"/>
    </location>
</feature>
<evidence type="ECO:0000313" key="2">
    <source>
        <dbReference type="EMBL" id="EJT71156.1"/>
    </source>
</evidence>
<reference evidence="2" key="2">
    <citation type="submission" date="2010-07" db="EMBL/GenBank/DDBJ databases">
        <authorList>
            <consortium name="The Broad Institute Genome Sequencing Platform"/>
            <consortium name="Broad Institute Genome Sequencing Center for Infectious Disease"/>
            <person name="Ma L.-J."/>
            <person name="Dead R."/>
            <person name="Young S."/>
            <person name="Zeng Q."/>
            <person name="Koehrsen M."/>
            <person name="Alvarado L."/>
            <person name="Berlin A."/>
            <person name="Chapman S.B."/>
            <person name="Chen Z."/>
            <person name="Freedman E."/>
            <person name="Gellesch M."/>
            <person name="Goldberg J."/>
            <person name="Griggs A."/>
            <person name="Gujja S."/>
            <person name="Heilman E.R."/>
            <person name="Heiman D."/>
            <person name="Hepburn T."/>
            <person name="Howarth C."/>
            <person name="Jen D."/>
            <person name="Larson L."/>
            <person name="Mehta T."/>
            <person name="Neiman D."/>
            <person name="Pearson M."/>
            <person name="Roberts A."/>
            <person name="Saif S."/>
            <person name="Shea T."/>
            <person name="Shenoy N."/>
            <person name="Sisk P."/>
            <person name="Stolte C."/>
            <person name="Sykes S."/>
            <person name="Walk T."/>
            <person name="White J."/>
            <person name="Yandava C."/>
            <person name="Haas B."/>
            <person name="Nusbaum C."/>
            <person name="Birren B."/>
        </authorList>
    </citation>
    <scope>NUCLEOTIDE SEQUENCE</scope>
    <source>
        <strain evidence="2">R3-111a-1</strain>
    </source>
</reference>
<dbReference type="HOGENOM" id="CLU_1602825_0_0_1"/>
<keyword evidence="4" id="KW-1185">Reference proteome</keyword>
<reference evidence="3" key="4">
    <citation type="journal article" date="2015" name="G3 (Bethesda)">
        <title>Genome sequences of three phytopathogenic species of the Magnaporthaceae family of fungi.</title>
        <authorList>
            <person name="Okagaki L.H."/>
            <person name="Nunes C.C."/>
            <person name="Sailsbery J."/>
            <person name="Clay B."/>
            <person name="Brown D."/>
            <person name="John T."/>
            <person name="Oh Y."/>
            <person name="Young N."/>
            <person name="Fitzgerald M."/>
            <person name="Haas B.J."/>
            <person name="Zeng Q."/>
            <person name="Young S."/>
            <person name="Adiconis X."/>
            <person name="Fan L."/>
            <person name="Levin J.Z."/>
            <person name="Mitchell T.K."/>
            <person name="Okubara P.A."/>
            <person name="Farman M.L."/>
            <person name="Kohn L.M."/>
            <person name="Birren B."/>
            <person name="Ma L.-J."/>
            <person name="Dean R.A."/>
        </authorList>
    </citation>
    <scope>NUCLEOTIDE SEQUENCE</scope>
    <source>
        <strain evidence="3">R3-111a-1</strain>
    </source>
</reference>
<dbReference type="Proteomes" id="UP000006039">
    <property type="component" value="Unassembled WGS sequence"/>
</dbReference>
<reference evidence="3" key="5">
    <citation type="submission" date="2018-04" db="UniProtKB">
        <authorList>
            <consortium name="EnsemblFungi"/>
        </authorList>
    </citation>
    <scope>IDENTIFICATION</scope>
    <source>
        <strain evidence="3">R3-111a-1</strain>
    </source>
</reference>
<dbReference type="VEuPathDB" id="FungiDB:GGTG_10416"/>
<proteinExistence type="predicted"/>
<accession>J3PA90</accession>
<protein>
    <submittedName>
        <fullName evidence="2 3">Uncharacterized protein</fullName>
    </submittedName>
</protein>
<name>J3PA90_GAET3</name>
<dbReference type="EMBL" id="GL385400">
    <property type="protein sequence ID" value="EJT71156.1"/>
    <property type="molecule type" value="Genomic_DNA"/>
</dbReference>
<gene>
    <name evidence="3" type="primary">20350874</name>
    <name evidence="2" type="ORF">GGTG_10416</name>
</gene>
<organism evidence="2">
    <name type="scientific">Gaeumannomyces tritici (strain R3-111a-1)</name>
    <name type="common">Wheat and barley take-all root rot fungus</name>
    <name type="synonym">Gaeumannomyces graminis var. tritici</name>
    <dbReference type="NCBI Taxonomy" id="644352"/>
    <lineage>
        <taxon>Eukaryota</taxon>
        <taxon>Fungi</taxon>
        <taxon>Dikarya</taxon>
        <taxon>Ascomycota</taxon>
        <taxon>Pezizomycotina</taxon>
        <taxon>Sordariomycetes</taxon>
        <taxon>Sordariomycetidae</taxon>
        <taxon>Magnaporthales</taxon>
        <taxon>Magnaporthaceae</taxon>
        <taxon>Gaeumannomyces</taxon>
    </lineage>
</organism>
<dbReference type="EnsemblFungi" id="EJT71156">
    <property type="protein sequence ID" value="EJT71156"/>
    <property type="gene ID" value="GGTG_10416"/>
</dbReference>
<evidence type="ECO:0000313" key="3">
    <source>
        <dbReference type="EnsemblFungi" id="EJT71156"/>
    </source>
</evidence>
<sequence>MPRALSTKCHHENDRPLRSRGIPRTDRARSKPKAVEEVRERYSVHLSSMDATADGKFARRYHTAPEDKHLGILLRGWIPSRIRMVWDAGGRAVSVALLSRVLSSFSPQRRPSPPPFEPAISVKCRASPEDGATKRAMPISTLCVPYGPGAARVLLRVLLITLEKLE</sequence>
<dbReference type="RefSeq" id="XP_009226553.1">
    <property type="nucleotide sequence ID" value="XM_009228289.1"/>
</dbReference>
<reference evidence="4" key="1">
    <citation type="submission" date="2010-07" db="EMBL/GenBank/DDBJ databases">
        <title>The genome sequence of Gaeumannomyces graminis var. tritici strain R3-111a-1.</title>
        <authorList>
            <consortium name="The Broad Institute Genome Sequencing Platform"/>
            <person name="Ma L.-J."/>
            <person name="Dead R."/>
            <person name="Young S."/>
            <person name="Zeng Q."/>
            <person name="Koehrsen M."/>
            <person name="Alvarado L."/>
            <person name="Berlin A."/>
            <person name="Chapman S.B."/>
            <person name="Chen Z."/>
            <person name="Freedman E."/>
            <person name="Gellesch M."/>
            <person name="Goldberg J."/>
            <person name="Griggs A."/>
            <person name="Gujja S."/>
            <person name="Heilman E.R."/>
            <person name="Heiman D."/>
            <person name="Hepburn T."/>
            <person name="Howarth C."/>
            <person name="Jen D."/>
            <person name="Larson L."/>
            <person name="Mehta T."/>
            <person name="Neiman D."/>
            <person name="Pearson M."/>
            <person name="Roberts A."/>
            <person name="Saif S."/>
            <person name="Shea T."/>
            <person name="Shenoy N."/>
            <person name="Sisk P."/>
            <person name="Stolte C."/>
            <person name="Sykes S."/>
            <person name="Walk T."/>
            <person name="White J."/>
            <person name="Yandava C."/>
            <person name="Haas B."/>
            <person name="Nusbaum C."/>
            <person name="Birren B."/>
        </authorList>
    </citation>
    <scope>NUCLEOTIDE SEQUENCE [LARGE SCALE GENOMIC DNA]</scope>
    <source>
        <strain evidence="4">R3-111a-1</strain>
    </source>
</reference>